<name>A0A6B0QVH0_9CETA</name>
<feature type="transmembrane region" description="Helical" evidence="1">
    <location>
        <begin position="12"/>
        <end position="32"/>
    </location>
</feature>
<keyword evidence="3" id="KW-1185">Reference proteome</keyword>
<keyword evidence="1" id="KW-1133">Transmembrane helix</keyword>
<sequence>MPVLLASPSIGITYYWSLLAFLFPLLSCPLVFQIRLGARVEKLNKLTQEFTKHDQQEYDDQRALEIHTAKDFIFSMPGMVQKLDPKLPVANEYLLLSGGVREGVVDLYLDELNVYAQGTAYDMDFTLLVPALKLHDRNQPVTLDMRHSALHLG</sequence>
<evidence type="ECO:0000256" key="1">
    <source>
        <dbReference type="SAM" id="Phobius"/>
    </source>
</evidence>
<protein>
    <submittedName>
        <fullName evidence="2">Uncharacterized protein</fullName>
    </submittedName>
</protein>
<keyword evidence="1" id="KW-0472">Membrane</keyword>
<dbReference type="AlphaFoldDB" id="A0A6B0QVH0"/>
<reference evidence="2" key="1">
    <citation type="submission" date="2019-10" db="EMBL/GenBank/DDBJ databases">
        <title>The sequence and de novo assembly of the wild yak genome.</title>
        <authorList>
            <person name="Liu Y."/>
        </authorList>
    </citation>
    <scope>NUCLEOTIDE SEQUENCE [LARGE SCALE GENOMIC DNA]</scope>
    <source>
        <strain evidence="2">WY2019</strain>
    </source>
</reference>
<accession>A0A6B0QVH0</accession>
<proteinExistence type="predicted"/>
<organism evidence="2 3">
    <name type="scientific">Bos mutus</name>
    <name type="common">wild yak</name>
    <dbReference type="NCBI Taxonomy" id="72004"/>
    <lineage>
        <taxon>Eukaryota</taxon>
        <taxon>Metazoa</taxon>
        <taxon>Chordata</taxon>
        <taxon>Craniata</taxon>
        <taxon>Vertebrata</taxon>
        <taxon>Euteleostomi</taxon>
        <taxon>Mammalia</taxon>
        <taxon>Eutheria</taxon>
        <taxon>Laurasiatheria</taxon>
        <taxon>Artiodactyla</taxon>
        <taxon>Ruminantia</taxon>
        <taxon>Pecora</taxon>
        <taxon>Bovidae</taxon>
        <taxon>Bovinae</taxon>
        <taxon>Bos</taxon>
    </lineage>
</organism>
<gene>
    <name evidence="2" type="ORF">E5288_WYG000334</name>
</gene>
<keyword evidence="1" id="KW-0812">Transmembrane</keyword>
<comment type="caution">
    <text evidence="2">The sequence shown here is derived from an EMBL/GenBank/DDBJ whole genome shotgun (WGS) entry which is preliminary data.</text>
</comment>
<dbReference type="Proteomes" id="UP000322234">
    <property type="component" value="Unassembled WGS sequence"/>
</dbReference>
<evidence type="ECO:0000313" key="3">
    <source>
        <dbReference type="Proteomes" id="UP000322234"/>
    </source>
</evidence>
<evidence type="ECO:0000313" key="2">
    <source>
        <dbReference type="EMBL" id="MXQ79343.1"/>
    </source>
</evidence>
<dbReference type="EMBL" id="VBQZ03000001">
    <property type="protein sequence ID" value="MXQ79343.1"/>
    <property type="molecule type" value="Genomic_DNA"/>
</dbReference>